<accession>A0AAV4DQQ0</accession>
<reference evidence="2 3" key="1">
    <citation type="journal article" date="2021" name="Elife">
        <title>Chloroplast acquisition without the gene transfer in kleptoplastic sea slugs, Plakobranchus ocellatus.</title>
        <authorList>
            <person name="Maeda T."/>
            <person name="Takahashi S."/>
            <person name="Yoshida T."/>
            <person name="Shimamura S."/>
            <person name="Takaki Y."/>
            <person name="Nagai Y."/>
            <person name="Toyoda A."/>
            <person name="Suzuki Y."/>
            <person name="Arimoto A."/>
            <person name="Ishii H."/>
            <person name="Satoh N."/>
            <person name="Nishiyama T."/>
            <person name="Hasebe M."/>
            <person name="Maruyama T."/>
            <person name="Minagawa J."/>
            <person name="Obokata J."/>
            <person name="Shigenobu S."/>
        </authorList>
    </citation>
    <scope>NUCLEOTIDE SEQUENCE [LARGE SCALE GENOMIC DNA]</scope>
</reference>
<evidence type="ECO:0000313" key="3">
    <source>
        <dbReference type="Proteomes" id="UP000735302"/>
    </source>
</evidence>
<organism evidence="2 3">
    <name type="scientific">Plakobranchus ocellatus</name>
    <dbReference type="NCBI Taxonomy" id="259542"/>
    <lineage>
        <taxon>Eukaryota</taxon>
        <taxon>Metazoa</taxon>
        <taxon>Spiralia</taxon>
        <taxon>Lophotrochozoa</taxon>
        <taxon>Mollusca</taxon>
        <taxon>Gastropoda</taxon>
        <taxon>Heterobranchia</taxon>
        <taxon>Euthyneura</taxon>
        <taxon>Panpulmonata</taxon>
        <taxon>Sacoglossa</taxon>
        <taxon>Placobranchoidea</taxon>
        <taxon>Plakobranchidae</taxon>
        <taxon>Plakobranchus</taxon>
    </lineage>
</organism>
<protein>
    <submittedName>
        <fullName evidence="2">Uncharacterized protein</fullName>
    </submittedName>
</protein>
<dbReference type="AlphaFoldDB" id="A0AAV4DQQ0"/>
<sequence>MPCLHFVRVGPLQKRDDGRYHVTDTDAATSERKGLWTTLVKGEMECHGRQHVTLDGDDDDDDNDDDDEDDDDDDR</sequence>
<gene>
    <name evidence="2" type="ORF">PoB_007269100</name>
</gene>
<dbReference type="Proteomes" id="UP000735302">
    <property type="component" value="Unassembled WGS sequence"/>
</dbReference>
<feature type="compositionally biased region" description="Acidic residues" evidence="1">
    <location>
        <begin position="55"/>
        <end position="75"/>
    </location>
</feature>
<keyword evidence="3" id="KW-1185">Reference proteome</keyword>
<proteinExistence type="predicted"/>
<feature type="region of interest" description="Disordered" evidence="1">
    <location>
        <begin position="47"/>
        <end position="75"/>
    </location>
</feature>
<name>A0AAV4DQQ0_9GAST</name>
<dbReference type="EMBL" id="BLXT01008169">
    <property type="protein sequence ID" value="GFO46186.1"/>
    <property type="molecule type" value="Genomic_DNA"/>
</dbReference>
<evidence type="ECO:0000313" key="2">
    <source>
        <dbReference type="EMBL" id="GFO46186.1"/>
    </source>
</evidence>
<evidence type="ECO:0000256" key="1">
    <source>
        <dbReference type="SAM" id="MobiDB-lite"/>
    </source>
</evidence>
<comment type="caution">
    <text evidence="2">The sequence shown here is derived from an EMBL/GenBank/DDBJ whole genome shotgun (WGS) entry which is preliminary data.</text>
</comment>